<dbReference type="GeneID" id="107085577"/>
<dbReference type="OrthoDB" id="8962560at2759"/>
<dbReference type="InterPro" id="IPR032763">
    <property type="entry name" value="RIC3_N"/>
</dbReference>
<name>A0A3Q2CEK4_CYPVA</name>
<keyword evidence="5" id="KW-1185">Reference proteome</keyword>
<feature type="compositionally biased region" description="Acidic residues" evidence="1">
    <location>
        <begin position="298"/>
        <end position="315"/>
    </location>
</feature>
<feature type="domain" description="Resistance to inhibitors of cholinesterase protein 3 N-terminal" evidence="3">
    <location>
        <begin position="16"/>
        <end position="162"/>
    </location>
</feature>
<evidence type="ECO:0000313" key="4">
    <source>
        <dbReference type="Ensembl" id="ENSCVAP00000003459.1"/>
    </source>
</evidence>
<reference evidence="4" key="1">
    <citation type="submission" date="2025-08" db="UniProtKB">
        <authorList>
            <consortium name="Ensembl"/>
        </authorList>
    </citation>
    <scope>IDENTIFICATION</scope>
</reference>
<evidence type="ECO:0000259" key="3">
    <source>
        <dbReference type="Pfam" id="PF15361"/>
    </source>
</evidence>
<dbReference type="RefSeq" id="XP_015231459.1">
    <property type="nucleotide sequence ID" value="XM_015375973.1"/>
</dbReference>
<dbReference type="PANTHER" id="PTHR21723:SF5">
    <property type="entry name" value="PROTEIN RIC-3"/>
    <property type="match status" value="1"/>
</dbReference>
<protein>
    <submittedName>
        <fullName evidence="4">RIC3 acetylcholine receptor chaperone</fullName>
    </submittedName>
</protein>
<dbReference type="PANTHER" id="PTHR21723">
    <property type="entry name" value="RESISTANCE TO INHIBITORS OF CHOLINESTERASE PROTEIN 3 RIC3"/>
    <property type="match status" value="1"/>
</dbReference>
<dbReference type="Pfam" id="PF15361">
    <property type="entry name" value="RIC3"/>
    <property type="match status" value="1"/>
</dbReference>
<feature type="compositionally biased region" description="Basic and acidic residues" evidence="1">
    <location>
        <begin position="459"/>
        <end position="469"/>
    </location>
</feature>
<dbReference type="GO" id="GO:0007271">
    <property type="term" value="P:synaptic transmission, cholinergic"/>
    <property type="evidence" value="ECO:0007669"/>
    <property type="project" value="TreeGrafter"/>
</dbReference>
<dbReference type="KEGG" id="cvg:107085577"/>
<dbReference type="CTD" id="568632"/>
<keyword evidence="2" id="KW-0812">Transmembrane</keyword>
<evidence type="ECO:0000256" key="2">
    <source>
        <dbReference type="SAM" id="Phobius"/>
    </source>
</evidence>
<feature type="compositionally biased region" description="Basic residues" evidence="1">
    <location>
        <begin position="164"/>
        <end position="177"/>
    </location>
</feature>
<feature type="compositionally biased region" description="Acidic residues" evidence="1">
    <location>
        <begin position="387"/>
        <end position="421"/>
    </location>
</feature>
<sequence>MTITTFQKVTLISCSVLCVSLFLPRILLPRAKNERGQSEVGPGFYPSRRHQLSVSDDPELWELDPSRSLTHSLEAMAKVKSIGRGKKYNLMAQVIPIYGFGILLYIFYIMYKLTCKGRINKSQNYSTERTINKSNTNATEHELARLQEKLLQTEMMLERIVSGRTHHSSSGRRRKSKTSVSKKEEKLLRQLRQITLLIEEGRLEGVSPEMEAEEVPYSADWEGYPEETFPVYVDPCDRHKYETIKLEDYPCQPTAEALAESMVQEDEEILARKLSIVHEEDEEEPENEDKKHNLHKEEEDDEETEELEEEVEITEEDNKHEYVQEEDEEQEEAEKKRLLGPATSVFGRKQEKIGFEVMKELNLNSRGKKQITFSNKKHVFHYPKEDTYEEYETEDGMEQEDEEGTDAEEETDDDDDDDPLMEAESLQFSCEGSSNLEEQAEEVNEEYLLTLSLVKDEAKIHADGSKDVGRNGLRMRNRRER</sequence>
<dbReference type="AlphaFoldDB" id="A0A3Q2CEK4"/>
<keyword evidence="2" id="KW-1133">Transmembrane helix</keyword>
<evidence type="ECO:0000256" key="1">
    <source>
        <dbReference type="SAM" id="MobiDB-lite"/>
    </source>
</evidence>
<organism evidence="4 5">
    <name type="scientific">Cyprinodon variegatus</name>
    <name type="common">Sheepshead minnow</name>
    <dbReference type="NCBI Taxonomy" id="28743"/>
    <lineage>
        <taxon>Eukaryota</taxon>
        <taxon>Metazoa</taxon>
        <taxon>Chordata</taxon>
        <taxon>Craniata</taxon>
        <taxon>Vertebrata</taxon>
        <taxon>Euteleostomi</taxon>
        <taxon>Actinopterygii</taxon>
        <taxon>Neopterygii</taxon>
        <taxon>Teleostei</taxon>
        <taxon>Neoteleostei</taxon>
        <taxon>Acanthomorphata</taxon>
        <taxon>Ovalentaria</taxon>
        <taxon>Atherinomorphae</taxon>
        <taxon>Cyprinodontiformes</taxon>
        <taxon>Cyprinodontidae</taxon>
        <taxon>Cyprinodon</taxon>
    </lineage>
</organism>
<feature type="compositionally biased region" description="Basic and acidic residues" evidence="1">
    <location>
        <begin position="288"/>
        <end position="297"/>
    </location>
</feature>
<dbReference type="Proteomes" id="UP000265020">
    <property type="component" value="Unassembled WGS sequence"/>
</dbReference>
<dbReference type="InterPro" id="IPR026160">
    <property type="entry name" value="Ric3"/>
</dbReference>
<feature type="region of interest" description="Disordered" evidence="1">
    <location>
        <begin position="383"/>
        <end position="424"/>
    </location>
</feature>
<keyword evidence="2" id="KW-0472">Membrane</keyword>
<dbReference type="GeneTree" id="ENSGT00440000034107"/>
<feature type="region of interest" description="Disordered" evidence="1">
    <location>
        <begin position="276"/>
        <end position="341"/>
    </location>
</feature>
<proteinExistence type="predicted"/>
<dbReference type="GO" id="GO:0045202">
    <property type="term" value="C:synapse"/>
    <property type="evidence" value="ECO:0007669"/>
    <property type="project" value="GOC"/>
</dbReference>
<accession>A0A3Q2CEK4</accession>
<dbReference type="GO" id="GO:0043025">
    <property type="term" value="C:neuronal cell body"/>
    <property type="evidence" value="ECO:0007669"/>
    <property type="project" value="TreeGrafter"/>
</dbReference>
<feature type="transmembrane region" description="Helical" evidence="2">
    <location>
        <begin position="90"/>
        <end position="111"/>
    </location>
</feature>
<reference evidence="4" key="2">
    <citation type="submission" date="2025-09" db="UniProtKB">
        <authorList>
            <consortium name="Ensembl"/>
        </authorList>
    </citation>
    <scope>IDENTIFICATION</scope>
</reference>
<dbReference type="GO" id="GO:0043005">
    <property type="term" value="C:neuron projection"/>
    <property type="evidence" value="ECO:0007669"/>
    <property type="project" value="TreeGrafter"/>
</dbReference>
<feature type="region of interest" description="Disordered" evidence="1">
    <location>
        <begin position="161"/>
        <end position="184"/>
    </location>
</feature>
<dbReference type="Ensembl" id="ENSCVAT00000010019.1">
    <property type="protein sequence ID" value="ENSCVAP00000003459.1"/>
    <property type="gene ID" value="ENSCVAG00000004626.1"/>
</dbReference>
<evidence type="ECO:0000313" key="5">
    <source>
        <dbReference type="Proteomes" id="UP000265020"/>
    </source>
</evidence>
<dbReference type="STRING" id="28743.ENSCVAP00000003459"/>
<feature type="region of interest" description="Disordered" evidence="1">
    <location>
        <begin position="459"/>
        <end position="481"/>
    </location>
</feature>
<dbReference type="GO" id="GO:0034394">
    <property type="term" value="P:protein localization to cell surface"/>
    <property type="evidence" value="ECO:0007669"/>
    <property type="project" value="TreeGrafter"/>
</dbReference>
<dbReference type="OMA" id="EMGQPEV"/>